<dbReference type="EMBL" id="JAEUBE010000414">
    <property type="protein sequence ID" value="KAH3662108.1"/>
    <property type="molecule type" value="Genomic_DNA"/>
</dbReference>
<evidence type="ECO:0000313" key="2">
    <source>
        <dbReference type="EMBL" id="KAH3662108.1"/>
    </source>
</evidence>
<keyword evidence="3" id="KW-1185">Reference proteome</keyword>
<proteinExistence type="predicted"/>
<evidence type="ECO:0000313" key="3">
    <source>
        <dbReference type="Proteomes" id="UP000769157"/>
    </source>
</evidence>
<protein>
    <submittedName>
        <fullName evidence="2">Uncharacterized protein</fullName>
    </submittedName>
</protein>
<evidence type="ECO:0000256" key="1">
    <source>
        <dbReference type="SAM" id="MobiDB-lite"/>
    </source>
</evidence>
<dbReference type="GeneID" id="70238253"/>
<comment type="caution">
    <text evidence="2">The sequence shown here is derived from an EMBL/GenBank/DDBJ whole genome shotgun (WGS) entry which is preliminary data.</text>
</comment>
<accession>A0A9P8NXJ9</accession>
<organism evidence="2 3">
    <name type="scientific">Ogataea philodendri</name>
    <dbReference type="NCBI Taxonomy" id="1378263"/>
    <lineage>
        <taxon>Eukaryota</taxon>
        <taxon>Fungi</taxon>
        <taxon>Dikarya</taxon>
        <taxon>Ascomycota</taxon>
        <taxon>Saccharomycotina</taxon>
        <taxon>Pichiomycetes</taxon>
        <taxon>Pichiales</taxon>
        <taxon>Pichiaceae</taxon>
        <taxon>Ogataea</taxon>
    </lineage>
</organism>
<feature type="compositionally biased region" description="Low complexity" evidence="1">
    <location>
        <begin position="22"/>
        <end position="34"/>
    </location>
</feature>
<dbReference type="RefSeq" id="XP_046059212.1">
    <property type="nucleotide sequence ID" value="XM_046207561.1"/>
</dbReference>
<reference evidence="2" key="1">
    <citation type="journal article" date="2021" name="Open Biol.">
        <title>Shared evolutionary footprints suggest mitochondrial oxidative damage underlies multiple complex I losses in fungi.</title>
        <authorList>
            <person name="Schikora-Tamarit M.A."/>
            <person name="Marcet-Houben M."/>
            <person name="Nosek J."/>
            <person name="Gabaldon T."/>
        </authorList>
    </citation>
    <scope>NUCLEOTIDE SEQUENCE</scope>
    <source>
        <strain evidence="2">CBS6075</strain>
    </source>
</reference>
<sequence length="358" mass="39895">MAIGYVSHSKVEFLISVKTMASSPVGGSISSSSFRKSESSGKEPRSCCQVVWNLFPDLRRRNRNHLLVLSELVFGNTWNSVDMRNQFEISNCTRNITYTVKKTVCGHKSSRFTDSCVLLRSIRFVLACQNGILTVRLCQNTHNVSNIGNIQLVPTNVNDGGTTPGQSIFLHGQFVSCCCTMGSGRTKGGRLILVDENTHFRVHGKKSGSQSVFNRPSNLISLSTKNESKLSSMPSRLCNGLISSLLFPEKLRYLSFGFFVKLLRWPAGMSISSLYDMLRIVKFLNIETVGIAESVNLLSFKLSTFRDFSKPKLSQLLTVIVEISETRLFGRSEAIAVGFLVLWVFVLVREDRPSNIPD</sequence>
<dbReference type="Proteomes" id="UP000769157">
    <property type="component" value="Unassembled WGS sequence"/>
</dbReference>
<reference evidence="2" key="2">
    <citation type="submission" date="2021-01" db="EMBL/GenBank/DDBJ databases">
        <authorList>
            <person name="Schikora-Tamarit M.A."/>
        </authorList>
    </citation>
    <scope>NUCLEOTIDE SEQUENCE</scope>
    <source>
        <strain evidence="2">CBS6075</strain>
    </source>
</reference>
<gene>
    <name evidence="2" type="ORF">OGAPHI_006289</name>
</gene>
<dbReference type="AlphaFoldDB" id="A0A9P8NXJ9"/>
<name>A0A9P8NXJ9_9ASCO</name>
<feature type="region of interest" description="Disordered" evidence="1">
    <location>
        <begin position="22"/>
        <end position="43"/>
    </location>
</feature>